<dbReference type="Gene3D" id="3.90.1150.10">
    <property type="entry name" value="Aspartate Aminotransferase, domain 1"/>
    <property type="match status" value="1"/>
</dbReference>
<dbReference type="Proteomes" id="UP000238350">
    <property type="component" value="Unassembled WGS sequence"/>
</dbReference>
<dbReference type="GO" id="GO:0019346">
    <property type="term" value="P:transsulfuration"/>
    <property type="evidence" value="ECO:0007669"/>
    <property type="project" value="InterPro"/>
</dbReference>
<dbReference type="InterPro" id="IPR015422">
    <property type="entry name" value="PyrdxlP-dep_Trfase_small"/>
</dbReference>
<evidence type="ECO:0008006" key="7">
    <source>
        <dbReference type="Google" id="ProtNLM"/>
    </source>
</evidence>
<dbReference type="RefSeq" id="XP_024665033.1">
    <property type="nucleotide sequence ID" value="XM_024809265.1"/>
</dbReference>
<dbReference type="PANTHER" id="PTHR11808">
    <property type="entry name" value="TRANS-SULFURATION ENZYME FAMILY MEMBER"/>
    <property type="match status" value="1"/>
</dbReference>
<dbReference type="GO" id="GO:0030170">
    <property type="term" value="F:pyridoxal phosphate binding"/>
    <property type="evidence" value="ECO:0007669"/>
    <property type="project" value="InterPro"/>
</dbReference>
<evidence type="ECO:0000256" key="1">
    <source>
        <dbReference type="ARBA" id="ARBA00001933"/>
    </source>
</evidence>
<evidence type="ECO:0000256" key="3">
    <source>
        <dbReference type="PIRSR" id="PIRSR001434-2"/>
    </source>
</evidence>
<dbReference type="STRING" id="45607.A0A2T0FJB8"/>
<dbReference type="InterPro" id="IPR015421">
    <property type="entry name" value="PyrdxlP-dep_Trfase_major"/>
</dbReference>
<evidence type="ECO:0000256" key="4">
    <source>
        <dbReference type="RuleBase" id="RU362118"/>
    </source>
</evidence>
<evidence type="ECO:0000313" key="6">
    <source>
        <dbReference type="Proteomes" id="UP000238350"/>
    </source>
</evidence>
<comment type="similarity">
    <text evidence="4">Belongs to the trans-sulfuration enzymes family.</text>
</comment>
<gene>
    <name evidence="5" type="ORF">B9G98_02708</name>
</gene>
<reference evidence="5 6" key="1">
    <citation type="submission" date="2017-04" db="EMBL/GenBank/DDBJ databases">
        <title>Genome sequencing of [Candida] sorbophila.</title>
        <authorList>
            <person name="Ahn J.O."/>
        </authorList>
    </citation>
    <scope>NUCLEOTIDE SEQUENCE [LARGE SCALE GENOMIC DNA]</scope>
    <source>
        <strain evidence="5 6">DS02</strain>
    </source>
</reference>
<dbReference type="EMBL" id="NDIQ01000021">
    <property type="protein sequence ID" value="PRT55088.1"/>
    <property type="molecule type" value="Genomic_DNA"/>
</dbReference>
<evidence type="ECO:0000256" key="2">
    <source>
        <dbReference type="ARBA" id="ARBA00022898"/>
    </source>
</evidence>
<dbReference type="OrthoDB" id="3512640at2759"/>
<dbReference type="SUPFAM" id="SSF53383">
    <property type="entry name" value="PLP-dependent transferases"/>
    <property type="match status" value="1"/>
</dbReference>
<dbReference type="InterPro" id="IPR000277">
    <property type="entry name" value="Cys/Met-Metab_PyrdxlP-dep_enz"/>
</dbReference>
<dbReference type="GeneID" id="36516456"/>
<keyword evidence="2 3" id="KW-0663">Pyridoxal phosphate</keyword>
<comment type="caution">
    <text evidence="5">The sequence shown here is derived from an EMBL/GenBank/DDBJ whole genome shotgun (WGS) entry which is preliminary data.</text>
</comment>
<dbReference type="AlphaFoldDB" id="A0A2T0FJB8"/>
<dbReference type="Pfam" id="PF01053">
    <property type="entry name" value="Cys_Met_Meta_PP"/>
    <property type="match status" value="1"/>
</dbReference>
<evidence type="ECO:0000313" key="5">
    <source>
        <dbReference type="EMBL" id="PRT55088.1"/>
    </source>
</evidence>
<dbReference type="Gene3D" id="3.40.640.10">
    <property type="entry name" value="Type I PLP-dependent aspartate aminotransferase-like (Major domain)"/>
    <property type="match status" value="1"/>
</dbReference>
<sequence>MTFDYATTGLHADDGIEECADVAPPIHVTTTYDYPADLSTVTPGLDDLNGKPIYSRLNQNNVDRVEAVLGEIIGGHAVAYSNGLAAFHAAMFYLNPKVVMVGQGYAGVAAMLSMLQRNYGVKLIDLDDDPTLLNKGDVIHLETPINPSALARDIEKYSAIAKSRGATLVVDSTFAPPPLFDPFKWGADIVMHSGSKYFGGHSDTLSGVLCVKDNSVREKLRLERIALGTILPSLESWTLLRSLRTYNMRIKQQAESSNTIVAYLSQHKSELPLLQDVSHASLQTDEYVKRHLPLGGGPVFQLTTVDRKSAMELPGKLKLFHHCTSLGGVESMIEWRIMTDARVPDTILRVSIGIENTKDILADLVNALGGSL</sequence>
<name>A0A2T0FJB8_9ASCO</name>
<dbReference type="PIRSF" id="PIRSF001434">
    <property type="entry name" value="CGS"/>
    <property type="match status" value="1"/>
</dbReference>
<feature type="modified residue" description="N6-(pyridoxal phosphate)lysine" evidence="3">
    <location>
        <position position="196"/>
    </location>
</feature>
<dbReference type="FunFam" id="3.40.640.10:FF:000072">
    <property type="entry name" value="Putative cystathionine beta-lyase"/>
    <property type="match status" value="1"/>
</dbReference>
<dbReference type="InterPro" id="IPR015424">
    <property type="entry name" value="PyrdxlP-dep_Trfase"/>
</dbReference>
<dbReference type="PANTHER" id="PTHR11808:SF35">
    <property type="entry name" value="CYSTATHIONINE GAMMA-SYNTHASE (AFU_ORTHOLOGUE AFUA_7G01590)"/>
    <property type="match status" value="1"/>
</dbReference>
<proteinExistence type="inferred from homology"/>
<dbReference type="GO" id="GO:0005737">
    <property type="term" value="C:cytoplasm"/>
    <property type="evidence" value="ECO:0007669"/>
    <property type="project" value="TreeGrafter"/>
</dbReference>
<dbReference type="GO" id="GO:0016846">
    <property type="term" value="F:carbon-sulfur lyase activity"/>
    <property type="evidence" value="ECO:0007669"/>
    <property type="project" value="TreeGrafter"/>
</dbReference>
<protein>
    <recommendedName>
        <fullName evidence="7">Trans-sulfuration enzyme</fullName>
    </recommendedName>
</protein>
<accession>A0A2T0FJB8</accession>
<keyword evidence="6" id="KW-1185">Reference proteome</keyword>
<comment type="cofactor">
    <cofactor evidence="1 4">
        <name>pyridoxal 5'-phosphate</name>
        <dbReference type="ChEBI" id="CHEBI:597326"/>
    </cofactor>
</comment>
<organism evidence="5 6">
    <name type="scientific">Wickerhamiella sorbophila</name>
    <dbReference type="NCBI Taxonomy" id="45607"/>
    <lineage>
        <taxon>Eukaryota</taxon>
        <taxon>Fungi</taxon>
        <taxon>Dikarya</taxon>
        <taxon>Ascomycota</taxon>
        <taxon>Saccharomycotina</taxon>
        <taxon>Dipodascomycetes</taxon>
        <taxon>Dipodascales</taxon>
        <taxon>Trichomonascaceae</taxon>
        <taxon>Wickerhamiella</taxon>
    </lineage>
</organism>